<dbReference type="AlphaFoldDB" id="A0AAJ7N9L6"/>
<evidence type="ECO:0000313" key="1">
    <source>
        <dbReference type="Proteomes" id="UP000694925"/>
    </source>
</evidence>
<reference evidence="2" key="1">
    <citation type="submission" date="2025-08" db="UniProtKB">
        <authorList>
            <consortium name="RefSeq"/>
        </authorList>
    </citation>
    <scope>IDENTIFICATION</scope>
    <source>
        <tissue evidence="2">Whole body</tissue>
    </source>
</reference>
<sequence length="198" mass="23476">MSSQENFEAYICGIDSNEFTEESSSVLCPISSQSYCPESCVKEELEITDDEDESLPSNYLNKNLFRLLIPALEETLIEASKWKALRVQKCRFNGVDHIAQILWNQNPRRSKVYSPPLDFFEIPVFKEYLRLHPRPNYPKSWLWTDEEAALHIQRYVRGWLVRKQAEVQEMRQFWKVEISIYKTSYLLICSIIDYQLHL</sequence>
<dbReference type="PANTHER" id="PTHR34927:SF1">
    <property type="entry name" value="IQ DOMAIN-CONTAINING PROTEIN K"/>
    <property type="match status" value="1"/>
</dbReference>
<dbReference type="RefSeq" id="XP_017884460.1">
    <property type="nucleotide sequence ID" value="XM_018028971.2"/>
</dbReference>
<name>A0AAJ7N9L6_9HYME</name>
<organism evidence="1 2">
    <name type="scientific">Ceratina calcarata</name>
    <dbReference type="NCBI Taxonomy" id="156304"/>
    <lineage>
        <taxon>Eukaryota</taxon>
        <taxon>Metazoa</taxon>
        <taxon>Ecdysozoa</taxon>
        <taxon>Arthropoda</taxon>
        <taxon>Hexapoda</taxon>
        <taxon>Insecta</taxon>
        <taxon>Pterygota</taxon>
        <taxon>Neoptera</taxon>
        <taxon>Endopterygota</taxon>
        <taxon>Hymenoptera</taxon>
        <taxon>Apocrita</taxon>
        <taxon>Aculeata</taxon>
        <taxon>Apoidea</taxon>
        <taxon>Anthophila</taxon>
        <taxon>Apidae</taxon>
        <taxon>Ceratina</taxon>
        <taxon>Zadontomerus</taxon>
    </lineage>
</organism>
<evidence type="ECO:0000313" key="2">
    <source>
        <dbReference type="RefSeq" id="XP_017884460.1"/>
    </source>
</evidence>
<keyword evidence="1" id="KW-1185">Reference proteome</keyword>
<dbReference type="InterPro" id="IPR000048">
    <property type="entry name" value="IQ_motif_EF-hand-BS"/>
</dbReference>
<dbReference type="Pfam" id="PF00612">
    <property type="entry name" value="IQ"/>
    <property type="match status" value="1"/>
</dbReference>
<gene>
    <name evidence="2" type="primary">LOC108627641</name>
</gene>
<dbReference type="KEGG" id="ccal:108627641"/>
<dbReference type="Gene3D" id="1.20.5.190">
    <property type="match status" value="1"/>
</dbReference>
<dbReference type="PROSITE" id="PS50096">
    <property type="entry name" value="IQ"/>
    <property type="match status" value="1"/>
</dbReference>
<dbReference type="InterPro" id="IPR043408">
    <property type="entry name" value="IQCK"/>
</dbReference>
<dbReference type="GeneID" id="108627641"/>
<protein>
    <submittedName>
        <fullName evidence="2">IQ domain-containing protein K-like</fullName>
    </submittedName>
</protein>
<proteinExistence type="predicted"/>
<dbReference type="Proteomes" id="UP000694925">
    <property type="component" value="Unplaced"/>
</dbReference>
<dbReference type="PANTHER" id="PTHR34927">
    <property type="entry name" value="IQ DOMAIN-CONTAINING PROTEIN K"/>
    <property type="match status" value="1"/>
</dbReference>
<accession>A0AAJ7N9L6</accession>